<dbReference type="InterPro" id="IPR050944">
    <property type="entry name" value="FAM83"/>
</dbReference>
<dbReference type="Pfam" id="PF07894">
    <property type="entry name" value="SACK1"/>
    <property type="match status" value="1"/>
</dbReference>
<dbReference type="GO" id="GO:0019901">
    <property type="term" value="F:protein kinase binding"/>
    <property type="evidence" value="ECO:0007669"/>
    <property type="project" value="TreeGrafter"/>
</dbReference>
<feature type="region of interest" description="Disordered" evidence="4">
    <location>
        <begin position="906"/>
        <end position="925"/>
    </location>
</feature>
<dbReference type="Gene3D" id="3.30.870.10">
    <property type="entry name" value="Endonuclease Chain A"/>
    <property type="match status" value="1"/>
</dbReference>
<protein>
    <recommendedName>
        <fullName evidence="5">Scaffolding anchor of CK1 domain-containing protein</fullName>
    </recommendedName>
</protein>
<feature type="region of interest" description="Disordered" evidence="4">
    <location>
        <begin position="637"/>
        <end position="657"/>
    </location>
</feature>
<dbReference type="PANTHER" id="PTHR16181:SF29">
    <property type="entry name" value="PROTEIN FAM83A-RELATED"/>
    <property type="match status" value="1"/>
</dbReference>
<dbReference type="Proteomes" id="UP000327493">
    <property type="component" value="Chromosome 17"/>
</dbReference>
<evidence type="ECO:0000256" key="4">
    <source>
        <dbReference type="SAM" id="MobiDB-lite"/>
    </source>
</evidence>
<evidence type="ECO:0000256" key="3">
    <source>
        <dbReference type="ARBA" id="ARBA00022490"/>
    </source>
</evidence>
<sequence length="960" mass="109761">MSQEPPGELNMMTARSRDWVSQKVLKRSGVMESPEFSLLSSLRGELKSEIHPDYIQPHYRESYRLAIDRLVSSGKDSYQELLKEERIGSFLSEKEIHFITENVEQLPLQTHAEEINGPSDNQSSSGTYWPVHSDVETPNLELGWPEVMHEILQTNIDLLFHPPRQNNPTIKEVIRKQIQDARQVIAIVMDTFTDVDIFKEAVDASVRGVPVYVLLDDFHLKSFLTMAESQDVKIQQLRNMRVRTVRGQDYLCRSGAKFHGTMEQKFLLVDCQTAIYGSYSFAWSFEKINLSMVQVITGHLVKSYDEEFRTLYARSTVPTELCPPEGLFQRNEPHGKTILPKYHSTQKIERMDHLRHTLDTVYRKTCERKLGVRDLEERLFEEEPNNFVPLIENGIGIQNKMPQYQSPEMINFLKRHSYAGEREDGYMPQNIRPRASNWNISRETGNGINNYPMDNYLQVPQIHRGQNIRQSYNGKDKQIVSMQQNMPTLENTSKSFMRTLRIESYLKNPDVPFGDSCDYLDQFESQDKSNSFTQGRLRSSLAFRSPIPEHMDPNRHINNSSTGVNSSAAANTPFQYSSRHWNSTAAAENRIGNKEFMVKRQTSQFLDDNWNNSSYGPGRNSHHSVYASLGRAKGGDIITNPDMQADSWHKRHSVADPRSNTEYMHESSDHMYGHFPRIQGTRSTAGINAVNGGYRSNLKEDQRSVSHYDVKSGTDTRSPGRLNPTWQEPPSRTVSAAGLDVDGNDLTAKSNSMGSQHFLKQSSKKIKSLLNIPEKKEKSIGTMETLSLKSDCSTDTLTAKDEDRISYGGKLHQSTTSSVRSSSENQRKQIEDDLLKSSKPRFRTEEPQAPPQVLLPKPSTQKKPSFFEKSARPGLDLGSWNKDRGTETRLYSRFEPFCSFEKKRSMDSTQSFGNQREKTKGLPKGEAAIEHNLTRSARSHHDNKLEKFIQRVGNLIHKNK</sequence>
<feature type="domain" description="Scaffolding anchor of CK1" evidence="5">
    <location>
        <begin position="50"/>
        <end position="316"/>
    </location>
</feature>
<name>A0A5J5CU60_9PERO</name>
<evidence type="ECO:0000256" key="1">
    <source>
        <dbReference type="ARBA" id="ARBA00004496"/>
    </source>
</evidence>
<dbReference type="InterPro" id="IPR012461">
    <property type="entry name" value="SACK1"/>
</dbReference>
<evidence type="ECO:0000313" key="6">
    <source>
        <dbReference type="EMBL" id="KAA8583875.1"/>
    </source>
</evidence>
<organism evidence="6 7">
    <name type="scientific">Etheostoma spectabile</name>
    <name type="common">orangethroat darter</name>
    <dbReference type="NCBI Taxonomy" id="54343"/>
    <lineage>
        <taxon>Eukaryota</taxon>
        <taxon>Metazoa</taxon>
        <taxon>Chordata</taxon>
        <taxon>Craniata</taxon>
        <taxon>Vertebrata</taxon>
        <taxon>Euteleostomi</taxon>
        <taxon>Actinopterygii</taxon>
        <taxon>Neopterygii</taxon>
        <taxon>Teleostei</taxon>
        <taxon>Neoteleostei</taxon>
        <taxon>Acanthomorphata</taxon>
        <taxon>Eupercaria</taxon>
        <taxon>Perciformes</taxon>
        <taxon>Percoidei</taxon>
        <taxon>Percidae</taxon>
        <taxon>Etheostomatinae</taxon>
        <taxon>Etheostoma</taxon>
    </lineage>
</organism>
<comment type="caution">
    <text evidence="6">The sequence shown here is derived from an EMBL/GenBank/DDBJ whole genome shotgun (WGS) entry which is preliminary data.</text>
</comment>
<proteinExistence type="inferred from homology"/>
<evidence type="ECO:0000313" key="7">
    <source>
        <dbReference type="Proteomes" id="UP000327493"/>
    </source>
</evidence>
<dbReference type="FunFam" id="3.30.870.10:FF:000004">
    <property type="entry name" value="protein FAM83H isoform X2"/>
    <property type="match status" value="1"/>
</dbReference>
<feature type="compositionally biased region" description="Polar residues" evidence="4">
    <location>
        <begin position="556"/>
        <end position="570"/>
    </location>
</feature>
<accession>A0A5J5CU60</accession>
<comment type="similarity">
    <text evidence="2">Belongs to the FAM83 family.</text>
</comment>
<dbReference type="PANTHER" id="PTHR16181">
    <property type="entry name" value="PROTEIN FAM83A-RELATED"/>
    <property type="match status" value="1"/>
</dbReference>
<dbReference type="AlphaFoldDB" id="A0A5J5CU60"/>
<evidence type="ECO:0000256" key="2">
    <source>
        <dbReference type="ARBA" id="ARBA00006937"/>
    </source>
</evidence>
<feature type="region of interest" description="Disordered" evidence="4">
    <location>
        <begin position="701"/>
        <end position="734"/>
    </location>
</feature>
<dbReference type="EMBL" id="VOFY01000017">
    <property type="protein sequence ID" value="KAA8583875.1"/>
    <property type="molecule type" value="Genomic_DNA"/>
</dbReference>
<feature type="region of interest" description="Disordered" evidence="4">
    <location>
        <begin position="804"/>
        <end position="871"/>
    </location>
</feature>
<feature type="compositionally biased region" description="Polar residues" evidence="4">
    <location>
        <begin position="724"/>
        <end position="734"/>
    </location>
</feature>
<feature type="compositionally biased region" description="Low complexity" evidence="4">
    <location>
        <begin position="814"/>
        <end position="823"/>
    </location>
</feature>
<gene>
    <name evidence="6" type="ORF">FQN60_015083</name>
</gene>
<reference evidence="6 7" key="1">
    <citation type="submission" date="2019-08" db="EMBL/GenBank/DDBJ databases">
        <title>A chromosome-level genome assembly, high-density linkage maps, and genome scans reveal the genomic architecture of hybrid incompatibilities underlying speciation via character displacement in darters (Percidae: Etheostominae).</title>
        <authorList>
            <person name="Moran R.L."/>
            <person name="Catchen J.M."/>
            <person name="Fuller R.C."/>
        </authorList>
    </citation>
    <scope>NUCLEOTIDE SEQUENCE [LARGE SCALE GENOMIC DNA]</scope>
    <source>
        <strain evidence="6">EspeVRDwgs_2016</strain>
        <tissue evidence="6">Muscle</tissue>
    </source>
</reference>
<dbReference type="SUPFAM" id="SSF56024">
    <property type="entry name" value="Phospholipase D/nuclease"/>
    <property type="match status" value="1"/>
</dbReference>
<keyword evidence="7" id="KW-1185">Reference proteome</keyword>
<evidence type="ECO:0000259" key="5">
    <source>
        <dbReference type="Pfam" id="PF07894"/>
    </source>
</evidence>
<dbReference type="GO" id="GO:0016020">
    <property type="term" value="C:membrane"/>
    <property type="evidence" value="ECO:0007669"/>
    <property type="project" value="TreeGrafter"/>
</dbReference>
<feature type="compositionally biased region" description="Basic and acidic residues" evidence="4">
    <location>
        <begin position="825"/>
        <end position="846"/>
    </location>
</feature>
<keyword evidence="3" id="KW-0963">Cytoplasm</keyword>
<feature type="region of interest" description="Disordered" evidence="4">
    <location>
        <begin position="545"/>
        <end position="570"/>
    </location>
</feature>
<comment type="subcellular location">
    <subcellularLocation>
        <location evidence="1">Cytoplasm</location>
    </subcellularLocation>
</comment>
<feature type="compositionally biased region" description="Basic and acidic residues" evidence="4">
    <location>
        <begin position="701"/>
        <end position="714"/>
    </location>
</feature>
<dbReference type="GO" id="GO:0007165">
    <property type="term" value="P:signal transduction"/>
    <property type="evidence" value="ECO:0007669"/>
    <property type="project" value="TreeGrafter"/>
</dbReference>
<dbReference type="GO" id="GO:0005737">
    <property type="term" value="C:cytoplasm"/>
    <property type="evidence" value="ECO:0007669"/>
    <property type="project" value="UniProtKB-SubCell"/>
</dbReference>